<dbReference type="Gene3D" id="3.30.750.24">
    <property type="entry name" value="STAS domain"/>
    <property type="match status" value="1"/>
</dbReference>
<reference evidence="4 6" key="2">
    <citation type="submission" date="2019-09" db="EMBL/GenBank/DDBJ databases">
        <title>A bacterium isolated from glacier soil.</title>
        <authorList>
            <person name="Liu Q."/>
        </authorList>
    </citation>
    <scope>NUCLEOTIDE SEQUENCE [LARGE SCALE GENOMIC DNA]</scope>
    <source>
        <strain evidence="4 6">MDT1-10-3</strain>
    </source>
</reference>
<evidence type="ECO:0000256" key="2">
    <source>
        <dbReference type="RuleBase" id="RU003749"/>
    </source>
</evidence>
<dbReference type="CDD" id="cd07043">
    <property type="entry name" value="STAS_anti-anti-sigma_factors"/>
    <property type="match status" value="1"/>
</dbReference>
<keyword evidence="7" id="KW-1185">Reference proteome</keyword>
<evidence type="ECO:0000313" key="4">
    <source>
        <dbReference type="EMBL" id="KAA6430793.1"/>
    </source>
</evidence>
<evidence type="ECO:0000313" key="5">
    <source>
        <dbReference type="EMBL" id="MFA1773257.1"/>
    </source>
</evidence>
<protein>
    <recommendedName>
        <fullName evidence="2">Anti-sigma factor antagonist</fullName>
    </recommendedName>
</protein>
<proteinExistence type="inferred from homology"/>
<accession>A0A5M8Q651</accession>
<evidence type="ECO:0000313" key="7">
    <source>
        <dbReference type="Proteomes" id="UP001570846"/>
    </source>
</evidence>
<dbReference type="InterPro" id="IPR003658">
    <property type="entry name" value="Anti-sigma_ant"/>
</dbReference>
<dbReference type="OrthoDB" id="9795051at2"/>
<dbReference type="InterPro" id="IPR002645">
    <property type="entry name" value="STAS_dom"/>
</dbReference>
<reference evidence="4 6" key="1">
    <citation type="submission" date="2019-07" db="EMBL/GenBank/DDBJ databases">
        <authorList>
            <person name="Qu J.-H."/>
        </authorList>
    </citation>
    <scope>NUCLEOTIDE SEQUENCE [LARGE SCALE GENOMIC DNA]</scope>
    <source>
        <strain evidence="4 6">MDT1-10-3</strain>
    </source>
</reference>
<dbReference type="InterPro" id="IPR036513">
    <property type="entry name" value="STAS_dom_sf"/>
</dbReference>
<gene>
    <name evidence="5" type="ORF">ACD591_18290</name>
    <name evidence="4" type="ORF">FOE74_20210</name>
</gene>
<dbReference type="Pfam" id="PF01740">
    <property type="entry name" value="STAS"/>
    <property type="match status" value="1"/>
</dbReference>
<dbReference type="PROSITE" id="PS50801">
    <property type="entry name" value="STAS"/>
    <property type="match status" value="1"/>
</dbReference>
<dbReference type="PANTHER" id="PTHR33495:SF2">
    <property type="entry name" value="ANTI-SIGMA FACTOR ANTAGONIST TM_1081-RELATED"/>
    <property type="match status" value="1"/>
</dbReference>
<evidence type="ECO:0000256" key="1">
    <source>
        <dbReference type="ARBA" id="ARBA00009013"/>
    </source>
</evidence>
<reference evidence="5 7" key="3">
    <citation type="submission" date="2024-08" db="EMBL/GenBank/DDBJ databases">
        <authorList>
            <person name="Wei W."/>
        </authorList>
    </citation>
    <scope>NUCLEOTIDE SEQUENCE [LARGE SCALE GENOMIC DNA]</scope>
    <source>
        <strain evidence="5 7">XU2</strain>
    </source>
</reference>
<evidence type="ECO:0000259" key="3">
    <source>
        <dbReference type="PROSITE" id="PS50801"/>
    </source>
</evidence>
<feature type="domain" description="STAS" evidence="3">
    <location>
        <begin position="1"/>
        <end position="111"/>
    </location>
</feature>
<dbReference type="EMBL" id="VKKZ01000025">
    <property type="protein sequence ID" value="KAA6430793.1"/>
    <property type="molecule type" value="Genomic_DNA"/>
</dbReference>
<organism evidence="4 6">
    <name type="scientific">Rufibacter glacialis</name>
    <dbReference type="NCBI Taxonomy" id="1259555"/>
    <lineage>
        <taxon>Bacteria</taxon>
        <taxon>Pseudomonadati</taxon>
        <taxon>Bacteroidota</taxon>
        <taxon>Cytophagia</taxon>
        <taxon>Cytophagales</taxon>
        <taxon>Hymenobacteraceae</taxon>
        <taxon>Rufibacter</taxon>
    </lineage>
</organism>
<evidence type="ECO:0000313" key="6">
    <source>
        <dbReference type="Proteomes" id="UP000323866"/>
    </source>
</evidence>
<dbReference type="Proteomes" id="UP001570846">
    <property type="component" value="Unassembled WGS sequence"/>
</dbReference>
<dbReference type="AlphaFoldDB" id="A0A5M8Q651"/>
<name>A0A5M8Q651_9BACT</name>
<dbReference type="PANTHER" id="PTHR33495">
    <property type="entry name" value="ANTI-SIGMA FACTOR ANTAGONIST TM_1081-RELATED-RELATED"/>
    <property type="match status" value="1"/>
</dbReference>
<dbReference type="NCBIfam" id="TIGR00377">
    <property type="entry name" value="ant_ant_sig"/>
    <property type="match status" value="1"/>
</dbReference>
<dbReference type="SUPFAM" id="SSF52091">
    <property type="entry name" value="SpoIIaa-like"/>
    <property type="match status" value="1"/>
</dbReference>
<dbReference type="EMBL" id="JBGOGF010000011">
    <property type="protein sequence ID" value="MFA1773257.1"/>
    <property type="molecule type" value="Genomic_DNA"/>
</dbReference>
<sequence>MTITVKEESQAYILHLCGELDASTCLDVDREIELALQKPIEQLWIDCEELSYISSAGLGVMISHMGTLQERNISLVFYGMSDHVRDVFELLGLHMVMTIVPSKKEASLQEK</sequence>
<dbReference type="RefSeq" id="WP_149100450.1">
    <property type="nucleotide sequence ID" value="NZ_BMMG01000008.1"/>
</dbReference>
<dbReference type="GO" id="GO:0043856">
    <property type="term" value="F:anti-sigma factor antagonist activity"/>
    <property type="evidence" value="ECO:0007669"/>
    <property type="project" value="InterPro"/>
</dbReference>
<dbReference type="Proteomes" id="UP000323866">
    <property type="component" value="Unassembled WGS sequence"/>
</dbReference>
<comment type="similarity">
    <text evidence="1 2">Belongs to the anti-sigma-factor antagonist family.</text>
</comment>
<comment type="caution">
    <text evidence="4">The sequence shown here is derived from an EMBL/GenBank/DDBJ whole genome shotgun (WGS) entry which is preliminary data.</text>
</comment>